<dbReference type="Proteomes" id="UP000219182">
    <property type="component" value="Unassembled WGS sequence"/>
</dbReference>
<dbReference type="EMBL" id="NWQG01000130">
    <property type="protein sequence ID" value="PDQ19395.1"/>
    <property type="molecule type" value="Genomic_DNA"/>
</dbReference>
<name>A0A2A6FCE5_9HYPH</name>
<dbReference type="AlphaFoldDB" id="A0A2A6FCE5"/>
<organism evidence="1 2">
    <name type="scientific">Mesorhizobium sanjuanii</name>
    <dbReference type="NCBI Taxonomy" id="2037900"/>
    <lineage>
        <taxon>Bacteria</taxon>
        <taxon>Pseudomonadati</taxon>
        <taxon>Pseudomonadota</taxon>
        <taxon>Alphaproteobacteria</taxon>
        <taxon>Hyphomicrobiales</taxon>
        <taxon>Phyllobacteriaceae</taxon>
        <taxon>Mesorhizobium</taxon>
    </lineage>
</organism>
<gene>
    <name evidence="1" type="ORF">CN311_19845</name>
</gene>
<protein>
    <submittedName>
        <fullName evidence="1">Uncharacterized protein</fullName>
    </submittedName>
</protein>
<proteinExistence type="predicted"/>
<evidence type="ECO:0000313" key="1">
    <source>
        <dbReference type="EMBL" id="PDQ19395.1"/>
    </source>
</evidence>
<evidence type="ECO:0000313" key="2">
    <source>
        <dbReference type="Proteomes" id="UP000219182"/>
    </source>
</evidence>
<comment type="caution">
    <text evidence="1">The sequence shown here is derived from an EMBL/GenBank/DDBJ whole genome shotgun (WGS) entry which is preliminary data.</text>
</comment>
<reference evidence="1 2" key="1">
    <citation type="submission" date="2017-09" db="EMBL/GenBank/DDBJ databases">
        <title>Mesorhizobum sanjuanii sp. nov. isolated from nodules of Lotus tenuis in saline-alkaline lowlands of Flooding Pampa.</title>
        <authorList>
            <person name="Sannazzaro A.I."/>
            <person name="Torres Tejerizo G.A."/>
            <person name="Fontana F."/>
            <person name="Cumpa Velazquez L.M."/>
            <person name="Hansen L."/>
            <person name="Pistorio M."/>
            <person name="Estrella M.J."/>
        </authorList>
    </citation>
    <scope>NUCLEOTIDE SEQUENCE [LARGE SCALE GENOMIC DNA]</scope>
    <source>
        <strain evidence="1 2">BSA136</strain>
    </source>
</reference>
<accession>A0A2A6FCE5</accession>
<dbReference type="RefSeq" id="WP_008876633.1">
    <property type="nucleotide sequence ID" value="NZ_NWQG01000130.1"/>
</dbReference>
<sequence>MTDWIEILKQQTATGDQMGREVPQMLANPDITEAQVKTLFAALEKQAEFVEKLRMALEKFGHDFSVIKAAERLEERYADLAASVAEKLKAMRG</sequence>
<keyword evidence="2" id="KW-1185">Reference proteome</keyword>